<dbReference type="InterPro" id="IPR009057">
    <property type="entry name" value="Homeodomain-like_sf"/>
</dbReference>
<evidence type="ECO:0000313" key="5">
    <source>
        <dbReference type="Proteomes" id="UP000677305"/>
    </source>
</evidence>
<gene>
    <name evidence="4" type="ORF">HYG85_01400</name>
</gene>
<dbReference type="InterPro" id="IPR050624">
    <property type="entry name" value="HTH-type_Tx_Regulator"/>
</dbReference>
<sequence>MQIKKDEVKNAIIKSGEKEFLEKGYEKASIRKIVKQAGTTIGNFYNYFDNKEALFEVLVKNEYDKFIYFIHNHDKIERPDYLWQISNPSKWRVVLSELLGKVVPNFGIGLIILLDCSEGTKFANCKNELVNLIKNHFIEHMEKYNKEYSSIEIGDIISEQLIDGIIKILRNNNNPDLKHKLITEYILFYMIGTMGLIRDFNF</sequence>
<name>A0A8J8SAI9_9FIRM</name>
<accession>A0A8J8SAI9</accession>
<dbReference type="Gene3D" id="1.10.357.10">
    <property type="entry name" value="Tetracycline Repressor, domain 2"/>
    <property type="match status" value="1"/>
</dbReference>
<evidence type="ECO:0000313" key="4">
    <source>
        <dbReference type="EMBL" id="QUH27639.1"/>
    </source>
</evidence>
<dbReference type="EMBL" id="CP058561">
    <property type="protein sequence ID" value="QUH27639.1"/>
    <property type="molecule type" value="Genomic_DNA"/>
</dbReference>
<dbReference type="GO" id="GO:0003677">
    <property type="term" value="F:DNA binding"/>
    <property type="evidence" value="ECO:0007669"/>
    <property type="project" value="UniProtKB-UniRule"/>
</dbReference>
<dbReference type="PRINTS" id="PR00455">
    <property type="entry name" value="HTHTETR"/>
</dbReference>
<dbReference type="PANTHER" id="PTHR43479">
    <property type="entry name" value="ACREF/ENVCD OPERON REPRESSOR-RELATED"/>
    <property type="match status" value="1"/>
</dbReference>
<organism evidence="4 5">
    <name type="scientific">Vallitalea guaymasensis</name>
    <dbReference type="NCBI Taxonomy" id="1185412"/>
    <lineage>
        <taxon>Bacteria</taxon>
        <taxon>Bacillati</taxon>
        <taxon>Bacillota</taxon>
        <taxon>Clostridia</taxon>
        <taxon>Lachnospirales</taxon>
        <taxon>Vallitaleaceae</taxon>
        <taxon>Vallitalea</taxon>
    </lineage>
</organism>
<feature type="domain" description="HTH tetR-type" evidence="3">
    <location>
        <begin position="6"/>
        <end position="66"/>
    </location>
</feature>
<dbReference type="AlphaFoldDB" id="A0A8J8SAI9"/>
<protein>
    <submittedName>
        <fullName evidence="4">TetR/AcrR family transcriptional regulator</fullName>
    </submittedName>
</protein>
<proteinExistence type="predicted"/>
<evidence type="ECO:0000259" key="3">
    <source>
        <dbReference type="PROSITE" id="PS50977"/>
    </source>
</evidence>
<dbReference type="RefSeq" id="WP_212691966.1">
    <property type="nucleotide sequence ID" value="NZ_CP058561.1"/>
</dbReference>
<dbReference type="Pfam" id="PF00440">
    <property type="entry name" value="TetR_N"/>
    <property type="match status" value="1"/>
</dbReference>
<reference evidence="4 5" key="1">
    <citation type="submission" date="2020-07" db="EMBL/GenBank/DDBJ databases">
        <title>Vallitalea guaymasensis genome.</title>
        <authorList>
            <person name="Postec A."/>
        </authorList>
    </citation>
    <scope>NUCLEOTIDE SEQUENCE [LARGE SCALE GENOMIC DNA]</scope>
    <source>
        <strain evidence="4 5">Ra1766G1</strain>
    </source>
</reference>
<dbReference type="PANTHER" id="PTHR43479:SF11">
    <property type="entry name" value="ACREF_ENVCD OPERON REPRESSOR-RELATED"/>
    <property type="match status" value="1"/>
</dbReference>
<dbReference type="KEGG" id="vgu:HYG85_01400"/>
<dbReference type="Proteomes" id="UP000677305">
    <property type="component" value="Chromosome"/>
</dbReference>
<evidence type="ECO:0000256" key="1">
    <source>
        <dbReference type="ARBA" id="ARBA00023125"/>
    </source>
</evidence>
<dbReference type="InterPro" id="IPR001647">
    <property type="entry name" value="HTH_TetR"/>
</dbReference>
<dbReference type="SUPFAM" id="SSF46689">
    <property type="entry name" value="Homeodomain-like"/>
    <property type="match status" value="1"/>
</dbReference>
<dbReference type="PROSITE" id="PS50977">
    <property type="entry name" value="HTH_TETR_2"/>
    <property type="match status" value="1"/>
</dbReference>
<keyword evidence="5" id="KW-1185">Reference proteome</keyword>
<keyword evidence="1 2" id="KW-0238">DNA-binding</keyword>
<evidence type="ECO:0000256" key="2">
    <source>
        <dbReference type="PROSITE-ProRule" id="PRU00335"/>
    </source>
</evidence>
<feature type="DNA-binding region" description="H-T-H motif" evidence="2">
    <location>
        <begin position="29"/>
        <end position="48"/>
    </location>
</feature>